<feature type="domain" description="Protein kinase" evidence="2">
    <location>
        <begin position="10"/>
        <end position="59"/>
    </location>
</feature>
<proteinExistence type="predicted"/>
<feature type="non-terminal residue" evidence="3">
    <location>
        <position position="1"/>
    </location>
</feature>
<dbReference type="InterPro" id="IPR000719">
    <property type="entry name" value="Prot_kinase_dom"/>
</dbReference>
<protein>
    <submittedName>
        <fullName evidence="3">11898_t:CDS:1</fullName>
    </submittedName>
</protein>
<gene>
    <name evidence="3" type="ORF">RFULGI_LOCUS15329</name>
</gene>
<evidence type="ECO:0000313" key="3">
    <source>
        <dbReference type="EMBL" id="CAG8774611.1"/>
    </source>
</evidence>
<dbReference type="Gene3D" id="3.30.200.20">
    <property type="entry name" value="Phosphorylase Kinase, domain 1"/>
    <property type="match status" value="1"/>
</dbReference>
<reference evidence="3" key="1">
    <citation type="submission" date="2021-06" db="EMBL/GenBank/DDBJ databases">
        <authorList>
            <person name="Kallberg Y."/>
            <person name="Tangrot J."/>
            <person name="Rosling A."/>
        </authorList>
    </citation>
    <scope>NUCLEOTIDE SEQUENCE</scope>
    <source>
        <strain evidence="3">IN212</strain>
    </source>
</reference>
<dbReference type="InterPro" id="IPR011009">
    <property type="entry name" value="Kinase-like_dom_sf"/>
</dbReference>
<dbReference type="SUPFAM" id="SSF56112">
    <property type="entry name" value="Protein kinase-like (PK-like)"/>
    <property type="match status" value="1"/>
</dbReference>
<keyword evidence="1" id="KW-0547">Nucleotide-binding</keyword>
<dbReference type="Proteomes" id="UP000789396">
    <property type="component" value="Unassembled WGS sequence"/>
</dbReference>
<keyword evidence="1" id="KW-0067">ATP-binding</keyword>
<accession>A0A9N9JDX8</accession>
<dbReference type="GO" id="GO:0004672">
    <property type="term" value="F:protein kinase activity"/>
    <property type="evidence" value="ECO:0007669"/>
    <property type="project" value="InterPro"/>
</dbReference>
<dbReference type="InterPro" id="IPR017441">
    <property type="entry name" value="Protein_kinase_ATP_BS"/>
</dbReference>
<dbReference type="GO" id="GO:0005524">
    <property type="term" value="F:ATP binding"/>
    <property type="evidence" value="ECO:0007669"/>
    <property type="project" value="UniProtKB-UniRule"/>
</dbReference>
<keyword evidence="4" id="KW-1185">Reference proteome</keyword>
<name>A0A9N9JDX8_9GLOM</name>
<feature type="non-terminal residue" evidence="3">
    <location>
        <position position="59"/>
    </location>
</feature>
<dbReference type="EMBL" id="CAJVPZ010048710">
    <property type="protein sequence ID" value="CAG8774611.1"/>
    <property type="molecule type" value="Genomic_DNA"/>
</dbReference>
<dbReference type="PROSITE" id="PS50011">
    <property type="entry name" value="PROTEIN_KINASE_DOM"/>
    <property type="match status" value="1"/>
</dbReference>
<dbReference type="PROSITE" id="PS00107">
    <property type="entry name" value="PROTEIN_KINASE_ATP"/>
    <property type="match status" value="1"/>
</dbReference>
<organism evidence="3 4">
    <name type="scientific">Racocetra fulgida</name>
    <dbReference type="NCBI Taxonomy" id="60492"/>
    <lineage>
        <taxon>Eukaryota</taxon>
        <taxon>Fungi</taxon>
        <taxon>Fungi incertae sedis</taxon>
        <taxon>Mucoromycota</taxon>
        <taxon>Glomeromycotina</taxon>
        <taxon>Glomeromycetes</taxon>
        <taxon>Diversisporales</taxon>
        <taxon>Gigasporaceae</taxon>
        <taxon>Racocetra</taxon>
    </lineage>
</organism>
<comment type="caution">
    <text evidence="3">The sequence shown here is derived from an EMBL/GenBank/DDBJ whole genome shotgun (WGS) entry which is preliminary data.</text>
</comment>
<dbReference type="AlphaFoldDB" id="A0A9N9JDX8"/>
<evidence type="ECO:0000313" key="4">
    <source>
        <dbReference type="Proteomes" id="UP000789396"/>
    </source>
</evidence>
<evidence type="ECO:0000259" key="2">
    <source>
        <dbReference type="PROSITE" id="PS50011"/>
    </source>
</evidence>
<evidence type="ECO:0000256" key="1">
    <source>
        <dbReference type="PROSITE-ProRule" id="PRU10141"/>
    </source>
</evidence>
<feature type="binding site" evidence="1">
    <location>
        <position position="39"/>
    </location>
    <ligand>
        <name>ATP</name>
        <dbReference type="ChEBI" id="CHEBI:30616"/>
    </ligand>
</feature>
<sequence>LWISRLGIYSWEENKIGQGGFGNIYKCYSKKLKKYVALKLLKSYNDKDTVDYNKEFIRE</sequence>